<reference evidence="2 3" key="1">
    <citation type="journal article" date="2019" name="Nat. Ecol. Evol.">
        <title>Megaphylogeny resolves global patterns of mushroom evolution.</title>
        <authorList>
            <person name="Varga T."/>
            <person name="Krizsan K."/>
            <person name="Foldi C."/>
            <person name="Dima B."/>
            <person name="Sanchez-Garcia M."/>
            <person name="Sanchez-Ramirez S."/>
            <person name="Szollosi G.J."/>
            <person name="Szarkandi J.G."/>
            <person name="Papp V."/>
            <person name="Albert L."/>
            <person name="Andreopoulos W."/>
            <person name="Angelini C."/>
            <person name="Antonin V."/>
            <person name="Barry K.W."/>
            <person name="Bougher N.L."/>
            <person name="Buchanan P."/>
            <person name="Buyck B."/>
            <person name="Bense V."/>
            <person name="Catcheside P."/>
            <person name="Chovatia M."/>
            <person name="Cooper J."/>
            <person name="Damon W."/>
            <person name="Desjardin D."/>
            <person name="Finy P."/>
            <person name="Geml J."/>
            <person name="Haridas S."/>
            <person name="Hughes K."/>
            <person name="Justo A."/>
            <person name="Karasinski D."/>
            <person name="Kautmanova I."/>
            <person name="Kiss B."/>
            <person name="Kocsube S."/>
            <person name="Kotiranta H."/>
            <person name="LaButti K.M."/>
            <person name="Lechner B.E."/>
            <person name="Liimatainen K."/>
            <person name="Lipzen A."/>
            <person name="Lukacs Z."/>
            <person name="Mihaltcheva S."/>
            <person name="Morgado L.N."/>
            <person name="Niskanen T."/>
            <person name="Noordeloos M.E."/>
            <person name="Ohm R.A."/>
            <person name="Ortiz-Santana B."/>
            <person name="Ovrebo C."/>
            <person name="Racz N."/>
            <person name="Riley R."/>
            <person name="Savchenko A."/>
            <person name="Shiryaev A."/>
            <person name="Soop K."/>
            <person name="Spirin V."/>
            <person name="Szebenyi C."/>
            <person name="Tomsovsky M."/>
            <person name="Tulloss R.E."/>
            <person name="Uehling J."/>
            <person name="Grigoriev I.V."/>
            <person name="Vagvolgyi C."/>
            <person name="Papp T."/>
            <person name="Martin F.M."/>
            <person name="Miettinen O."/>
            <person name="Hibbett D.S."/>
            <person name="Nagy L.G."/>
        </authorList>
    </citation>
    <scope>NUCLEOTIDE SEQUENCE [LARGE SCALE GENOMIC DNA]</scope>
    <source>
        <strain evidence="2 3">CBS 962.96</strain>
    </source>
</reference>
<feature type="compositionally biased region" description="Polar residues" evidence="1">
    <location>
        <begin position="39"/>
        <end position="69"/>
    </location>
</feature>
<dbReference type="EMBL" id="ML179104">
    <property type="protein sequence ID" value="THV00406.1"/>
    <property type="molecule type" value="Genomic_DNA"/>
</dbReference>
<proteinExistence type="predicted"/>
<evidence type="ECO:0000256" key="1">
    <source>
        <dbReference type="SAM" id="MobiDB-lite"/>
    </source>
</evidence>
<feature type="compositionally biased region" description="Polar residues" evidence="1">
    <location>
        <begin position="1"/>
        <end position="20"/>
    </location>
</feature>
<keyword evidence="3" id="KW-1185">Reference proteome</keyword>
<name>A0A4V6T5J5_DENBC</name>
<dbReference type="Proteomes" id="UP000297245">
    <property type="component" value="Unassembled WGS sequence"/>
</dbReference>
<dbReference type="AlphaFoldDB" id="A0A4V6T5J5"/>
<dbReference type="OrthoDB" id="2686745at2759"/>
<accession>A0A4V6T5J5</accession>
<gene>
    <name evidence="2" type="ORF">K435DRAFT_794156</name>
</gene>
<feature type="compositionally biased region" description="Low complexity" evidence="1">
    <location>
        <begin position="21"/>
        <end position="38"/>
    </location>
</feature>
<feature type="region of interest" description="Disordered" evidence="1">
    <location>
        <begin position="1"/>
        <end position="103"/>
    </location>
</feature>
<feature type="compositionally biased region" description="Polar residues" evidence="1">
    <location>
        <begin position="77"/>
        <end position="86"/>
    </location>
</feature>
<protein>
    <submittedName>
        <fullName evidence="2">Uncharacterized protein</fullName>
    </submittedName>
</protein>
<sequence>MTQVIRSPNPSGPPSSITDGQQSSALPSSSGQQSSSTQVNNPANPGVASSSSPPDTNPNRMQTRSQKQIPTVRFEPSSGTSKTAPVSSIPKPNGENGRPGRGGYSLRTVLGWDAKEYKNAQEFVKDLVETMLPKNAYTPFTSQSLEVLDPLREKMVEKFPQLRQYEDNWATDDFIRTVLKYRQLQLRTRKLRVQAAQAQAIIDMQ</sequence>
<evidence type="ECO:0000313" key="2">
    <source>
        <dbReference type="EMBL" id="THV00406.1"/>
    </source>
</evidence>
<organism evidence="2 3">
    <name type="scientific">Dendrothele bispora (strain CBS 962.96)</name>
    <dbReference type="NCBI Taxonomy" id="1314807"/>
    <lineage>
        <taxon>Eukaryota</taxon>
        <taxon>Fungi</taxon>
        <taxon>Dikarya</taxon>
        <taxon>Basidiomycota</taxon>
        <taxon>Agaricomycotina</taxon>
        <taxon>Agaricomycetes</taxon>
        <taxon>Agaricomycetidae</taxon>
        <taxon>Agaricales</taxon>
        <taxon>Agaricales incertae sedis</taxon>
        <taxon>Dendrothele</taxon>
    </lineage>
</organism>
<evidence type="ECO:0000313" key="3">
    <source>
        <dbReference type="Proteomes" id="UP000297245"/>
    </source>
</evidence>